<gene>
    <name evidence="9" type="ORF">V6N12_052899</name>
</gene>
<dbReference type="CDD" id="cd19499">
    <property type="entry name" value="RecA-like_ClpB_Hsp104-like"/>
    <property type="match status" value="1"/>
</dbReference>
<dbReference type="InterPro" id="IPR019489">
    <property type="entry name" value="Clp_ATPase_C"/>
</dbReference>
<dbReference type="InterPro" id="IPR036628">
    <property type="entry name" value="Clp_N_dom_sf"/>
</dbReference>
<evidence type="ECO:0000256" key="3">
    <source>
        <dbReference type="ARBA" id="ARBA00022737"/>
    </source>
</evidence>
<protein>
    <recommendedName>
        <fullName evidence="8">Clp R domain-containing protein</fullName>
    </recommendedName>
</protein>
<dbReference type="Pfam" id="PF02861">
    <property type="entry name" value="Clp_N"/>
    <property type="match status" value="1"/>
</dbReference>
<evidence type="ECO:0000256" key="5">
    <source>
        <dbReference type="ARBA" id="ARBA00022840"/>
    </source>
</evidence>
<evidence type="ECO:0000313" key="10">
    <source>
        <dbReference type="Proteomes" id="UP001472677"/>
    </source>
</evidence>
<dbReference type="Pfam" id="PF07724">
    <property type="entry name" value="AAA_2"/>
    <property type="match status" value="1"/>
</dbReference>
<dbReference type="SUPFAM" id="SSF81923">
    <property type="entry name" value="Double Clp-N motif"/>
    <property type="match status" value="1"/>
</dbReference>
<dbReference type="PRINTS" id="PR00300">
    <property type="entry name" value="CLPPROTEASEA"/>
</dbReference>
<dbReference type="Gene3D" id="1.10.1780.10">
    <property type="entry name" value="Clp, N-terminal domain"/>
    <property type="match status" value="1"/>
</dbReference>
<dbReference type="SMART" id="SM00382">
    <property type="entry name" value="AAA"/>
    <property type="match status" value="1"/>
</dbReference>
<dbReference type="InterPro" id="IPR001270">
    <property type="entry name" value="ClpA/B"/>
</dbReference>
<feature type="region of interest" description="Disordered" evidence="7">
    <location>
        <begin position="1"/>
        <end position="29"/>
    </location>
</feature>
<comment type="subcellular location">
    <subcellularLocation>
        <location evidence="1">Plastid</location>
        <location evidence="1">Chloroplast</location>
    </subcellularLocation>
</comment>
<name>A0ABR2C3L4_9ROSI</name>
<feature type="domain" description="Clp R" evidence="8">
    <location>
        <begin position="112"/>
        <end position="251"/>
    </location>
</feature>
<dbReference type="PANTHER" id="PTHR11638">
    <property type="entry name" value="ATP-DEPENDENT CLP PROTEASE"/>
    <property type="match status" value="1"/>
</dbReference>
<dbReference type="SMART" id="SM01086">
    <property type="entry name" value="ClpB_D2-small"/>
    <property type="match status" value="1"/>
</dbReference>
<evidence type="ECO:0000256" key="1">
    <source>
        <dbReference type="ARBA" id="ARBA00004229"/>
    </source>
</evidence>
<keyword evidence="3 6" id="KW-0677">Repeat</keyword>
<sequence length="657" mass="72997">MARVVALPTAPTHAHGHAPSKETEKPKRSVKMACGIETPLLRIRSDSISSGNKLVRFGHDFRSPITLSPRPGSDSISLGNKLVRFGRDFRSPITLSSRPESCTGCLAKEVRFEGFTGKALEAIMNARDDSRRLGHNYIGIEQILLNLIGEGTGIAAEVLKFTVIMLKDVRDQVEKISPRGKGCNVLGLSFTSIATSALVHSFEEARKCGHNPIEREHLLVLLCQRVVSGLLKDLGTDLSNIYTQVTRMVGGDQVSIVTEGQTRNRRVPTLEGYRTNLTKLVGEFLEATRALRGEFKSNSKSMCWEFCHREEDLGLFDEVNKAEKVVTEVDVQDIVSSWTCVPVERVITDESARFVKMEDTLHKRVIGQDEAVKAVSRACVSLRNPKRPIASFFFYGPRGVGKSELAKALAANYFGSEEAVIRIDRLEFGGRDAFSRFIGSHPGFSKGGQLTEVVRRRPYSVLIFDGLDSRPEFLDMIHQILEFGWLLDGKGRTVDFSNTIVIVIGTSEVVIEDFVGQLGFDLDEDCPYNRLKSQVIEFLKLDFAPIMNSFDDVIVFRQLTKLEVTGIAGVMLKGVFDRLKAKGVQLHVTERFQERMVDEGYDASVGEQDYEACGAWPLCRAIRHLEDSVAEKVVAGEIKEGESVTVDADYDVKCCAF</sequence>
<dbReference type="Pfam" id="PF10431">
    <property type="entry name" value="ClpB_D2-small"/>
    <property type="match status" value="1"/>
</dbReference>
<keyword evidence="4" id="KW-0547">Nucleotide-binding</keyword>
<dbReference type="InterPro" id="IPR003959">
    <property type="entry name" value="ATPase_AAA_core"/>
</dbReference>
<evidence type="ECO:0000313" key="9">
    <source>
        <dbReference type="EMBL" id="KAK8513729.1"/>
    </source>
</evidence>
<keyword evidence="10" id="KW-1185">Reference proteome</keyword>
<dbReference type="SUPFAM" id="SSF52540">
    <property type="entry name" value="P-loop containing nucleoside triphosphate hydrolases"/>
    <property type="match status" value="1"/>
</dbReference>
<evidence type="ECO:0000256" key="7">
    <source>
        <dbReference type="SAM" id="MobiDB-lite"/>
    </source>
</evidence>
<evidence type="ECO:0000256" key="4">
    <source>
        <dbReference type="ARBA" id="ARBA00022741"/>
    </source>
</evidence>
<comment type="caution">
    <text evidence="9">The sequence shown here is derived from an EMBL/GenBank/DDBJ whole genome shotgun (WGS) entry which is preliminary data.</text>
</comment>
<organism evidence="9 10">
    <name type="scientific">Hibiscus sabdariffa</name>
    <name type="common">roselle</name>
    <dbReference type="NCBI Taxonomy" id="183260"/>
    <lineage>
        <taxon>Eukaryota</taxon>
        <taxon>Viridiplantae</taxon>
        <taxon>Streptophyta</taxon>
        <taxon>Embryophyta</taxon>
        <taxon>Tracheophyta</taxon>
        <taxon>Spermatophyta</taxon>
        <taxon>Magnoliopsida</taxon>
        <taxon>eudicotyledons</taxon>
        <taxon>Gunneridae</taxon>
        <taxon>Pentapetalae</taxon>
        <taxon>rosids</taxon>
        <taxon>malvids</taxon>
        <taxon>Malvales</taxon>
        <taxon>Malvaceae</taxon>
        <taxon>Malvoideae</taxon>
        <taxon>Hibiscus</taxon>
    </lineage>
</organism>
<keyword evidence="5" id="KW-0067">ATP-binding</keyword>
<proteinExistence type="predicted"/>
<dbReference type="Gene3D" id="1.10.8.60">
    <property type="match status" value="1"/>
</dbReference>
<dbReference type="Gene3D" id="3.40.50.300">
    <property type="entry name" value="P-loop containing nucleotide triphosphate hydrolases"/>
    <property type="match status" value="1"/>
</dbReference>
<dbReference type="InterPro" id="IPR027417">
    <property type="entry name" value="P-loop_NTPase"/>
</dbReference>
<evidence type="ECO:0000259" key="8">
    <source>
        <dbReference type="PROSITE" id="PS51903"/>
    </source>
</evidence>
<keyword evidence="2" id="KW-0934">Plastid</keyword>
<dbReference type="PROSITE" id="PS51903">
    <property type="entry name" value="CLP_R"/>
    <property type="match status" value="1"/>
</dbReference>
<dbReference type="InterPro" id="IPR004176">
    <property type="entry name" value="Clp_R_N"/>
</dbReference>
<accession>A0ABR2C3L4</accession>
<dbReference type="Proteomes" id="UP001472677">
    <property type="component" value="Unassembled WGS sequence"/>
</dbReference>
<dbReference type="InterPro" id="IPR050130">
    <property type="entry name" value="ClpA_ClpB"/>
</dbReference>
<dbReference type="PANTHER" id="PTHR11638:SF155">
    <property type="entry name" value="CHAPERONE PROTEIN CLPC1, CHLOROPLASTIC-LIKE"/>
    <property type="match status" value="1"/>
</dbReference>
<dbReference type="EMBL" id="JBBPBM010000069">
    <property type="protein sequence ID" value="KAK8513729.1"/>
    <property type="molecule type" value="Genomic_DNA"/>
</dbReference>
<dbReference type="InterPro" id="IPR003593">
    <property type="entry name" value="AAA+_ATPase"/>
</dbReference>
<reference evidence="9 10" key="1">
    <citation type="journal article" date="2024" name="G3 (Bethesda)">
        <title>Genome assembly of Hibiscus sabdariffa L. provides insights into metabolisms of medicinal natural products.</title>
        <authorList>
            <person name="Kim T."/>
        </authorList>
    </citation>
    <scope>NUCLEOTIDE SEQUENCE [LARGE SCALE GENOMIC DNA]</scope>
    <source>
        <strain evidence="9">TK-2024</strain>
        <tissue evidence="9">Old leaves</tissue>
    </source>
</reference>
<keyword evidence="2" id="KW-0150">Chloroplast</keyword>
<evidence type="ECO:0000256" key="6">
    <source>
        <dbReference type="PROSITE-ProRule" id="PRU01251"/>
    </source>
</evidence>
<evidence type="ECO:0000256" key="2">
    <source>
        <dbReference type="ARBA" id="ARBA00022528"/>
    </source>
</evidence>